<dbReference type="GO" id="GO:0006730">
    <property type="term" value="P:one-carbon metabolic process"/>
    <property type="evidence" value="ECO:0007669"/>
    <property type="project" value="UniProtKB-UniRule"/>
</dbReference>
<evidence type="ECO:0000256" key="4">
    <source>
        <dbReference type="ARBA" id="ARBA00022563"/>
    </source>
</evidence>
<dbReference type="PROSITE" id="PS00859">
    <property type="entry name" value="GTP_CYCLOHYDROL_1_1"/>
    <property type="match status" value="1"/>
</dbReference>
<keyword evidence="4 6" id="KW-0554">One-carbon metabolism</keyword>
<dbReference type="UniPathway" id="UPA00848">
    <property type="reaction ID" value="UER00151"/>
</dbReference>
<dbReference type="GO" id="GO:0005737">
    <property type="term" value="C:cytoplasm"/>
    <property type="evidence" value="ECO:0007669"/>
    <property type="project" value="TreeGrafter"/>
</dbReference>
<keyword evidence="6" id="KW-0547">Nucleotide-binding</keyword>
<feature type="binding site" evidence="6">
    <location>
        <position position="109"/>
    </location>
    <ligand>
        <name>Zn(2+)</name>
        <dbReference type="ChEBI" id="CHEBI:29105"/>
    </ligand>
</feature>
<name>A0A5Q6S4V7_9ACTN</name>
<dbReference type="AlphaFoldDB" id="A0A5Q6S4V7"/>
<keyword evidence="6" id="KW-0862">Zinc</keyword>
<dbReference type="GO" id="GO:0006729">
    <property type="term" value="P:tetrahydrobiopterin biosynthetic process"/>
    <property type="evidence" value="ECO:0007669"/>
    <property type="project" value="TreeGrafter"/>
</dbReference>
<comment type="similarity">
    <text evidence="3 6">Belongs to the GTP cyclohydrolase I family.</text>
</comment>
<keyword evidence="5 6" id="KW-0378">Hydrolase</keyword>
<evidence type="ECO:0000313" key="9">
    <source>
        <dbReference type="EMBL" id="KAA1425433.1"/>
    </source>
</evidence>
<evidence type="ECO:0000256" key="6">
    <source>
        <dbReference type="HAMAP-Rule" id="MF_00223"/>
    </source>
</evidence>
<dbReference type="GO" id="GO:0008270">
    <property type="term" value="F:zinc ion binding"/>
    <property type="evidence" value="ECO:0007669"/>
    <property type="project" value="UniProtKB-UniRule"/>
</dbReference>
<comment type="subunit">
    <text evidence="6">Homopolymer.</text>
</comment>
<dbReference type="GO" id="GO:0046654">
    <property type="term" value="P:tetrahydrofolate biosynthetic process"/>
    <property type="evidence" value="ECO:0007669"/>
    <property type="project" value="UniProtKB-UniRule"/>
</dbReference>
<dbReference type="HAMAP" id="MF_00223">
    <property type="entry name" value="FolE"/>
    <property type="match status" value="1"/>
</dbReference>
<dbReference type="SUPFAM" id="SSF55620">
    <property type="entry name" value="Tetrahydrobiopterin biosynthesis enzymes-like"/>
    <property type="match status" value="1"/>
</dbReference>
<dbReference type="Gene3D" id="3.30.1130.10">
    <property type="match status" value="1"/>
</dbReference>
<evidence type="ECO:0000259" key="7">
    <source>
        <dbReference type="Pfam" id="PF01227"/>
    </source>
</evidence>
<keyword evidence="6" id="KW-0479">Metal-binding</keyword>
<dbReference type="Gene3D" id="1.10.286.10">
    <property type="match status" value="1"/>
</dbReference>
<dbReference type="Proteomes" id="UP000307768">
    <property type="component" value="Unassembled WGS sequence"/>
</dbReference>
<dbReference type="PANTHER" id="PTHR11109:SF7">
    <property type="entry name" value="GTP CYCLOHYDROLASE 1"/>
    <property type="match status" value="1"/>
</dbReference>
<comment type="catalytic activity">
    <reaction evidence="1 6">
        <text>GTP + H2O = 7,8-dihydroneopterin 3'-triphosphate + formate + H(+)</text>
        <dbReference type="Rhea" id="RHEA:17473"/>
        <dbReference type="ChEBI" id="CHEBI:15377"/>
        <dbReference type="ChEBI" id="CHEBI:15378"/>
        <dbReference type="ChEBI" id="CHEBI:15740"/>
        <dbReference type="ChEBI" id="CHEBI:37565"/>
        <dbReference type="ChEBI" id="CHEBI:58462"/>
        <dbReference type="EC" id="3.5.4.16"/>
    </reaction>
</comment>
<accession>A0A5Q6S4V7</accession>
<feature type="domain" description="GTP cyclohydrolase I" evidence="7">
    <location>
        <begin position="38"/>
        <end position="214"/>
    </location>
</feature>
<sequence>MAARWVGRRSRRHQESGDVTAHILPGQDLPVFDIARAEAAVRELLIAIGEDPERDGLQDTPARVARAYEEIFAGMRRDPADALSRTFEVDHDELILVKDIELWSMCEHHLVPFTGVAHVGYIPAEDGRVVGLSKLARLVDTYARRPQVQERLTTQIADALTDTLKPLGVIVQIEAEHLCMTMRGVRKPGAKTITSAVRGQLRDPATRAEAMSLIKAH</sequence>
<keyword evidence="6" id="KW-0342">GTP-binding</keyword>
<dbReference type="EC" id="3.5.4.16" evidence="6"/>
<evidence type="ECO:0000313" key="10">
    <source>
        <dbReference type="Proteomes" id="UP000307768"/>
    </source>
</evidence>
<dbReference type="FunFam" id="3.30.1130.10:FF:000001">
    <property type="entry name" value="GTP cyclohydrolase 1"/>
    <property type="match status" value="1"/>
</dbReference>
<feature type="binding site" evidence="6">
    <location>
        <position position="106"/>
    </location>
    <ligand>
        <name>Zn(2+)</name>
        <dbReference type="ChEBI" id="CHEBI:29105"/>
    </ligand>
</feature>
<dbReference type="InterPro" id="IPR020602">
    <property type="entry name" value="GTP_CycHdrlase_I_dom"/>
</dbReference>
<evidence type="ECO:0000313" key="8">
    <source>
        <dbReference type="EMBL" id="KAA1418083.1"/>
    </source>
</evidence>
<dbReference type="Pfam" id="PF01227">
    <property type="entry name" value="GTP_cyclohydroI"/>
    <property type="match status" value="1"/>
</dbReference>
<dbReference type="NCBIfam" id="NF006826">
    <property type="entry name" value="PRK09347.1-3"/>
    <property type="match status" value="1"/>
</dbReference>
<dbReference type="EMBL" id="VDFQ02000008">
    <property type="protein sequence ID" value="KAA1418083.1"/>
    <property type="molecule type" value="Genomic_DNA"/>
</dbReference>
<evidence type="ECO:0000256" key="5">
    <source>
        <dbReference type="ARBA" id="ARBA00022801"/>
    </source>
</evidence>
<feature type="binding site" evidence="6">
    <location>
        <position position="179"/>
    </location>
    <ligand>
        <name>Zn(2+)</name>
        <dbReference type="ChEBI" id="CHEBI:29105"/>
    </ligand>
</feature>
<dbReference type="NCBIfam" id="TIGR00063">
    <property type="entry name" value="folE"/>
    <property type="match status" value="1"/>
</dbReference>
<gene>
    <name evidence="6 9" type="primary">folE</name>
    <name evidence="9" type="ORF">FE697_000265</name>
    <name evidence="8" type="ORF">FE697_021625</name>
</gene>
<comment type="caution">
    <text evidence="9">The sequence shown here is derived from an EMBL/GenBank/DDBJ whole genome shotgun (WGS) entry which is preliminary data.</text>
</comment>
<dbReference type="InterPro" id="IPR043133">
    <property type="entry name" value="GTP-CH-I_C/QueF"/>
</dbReference>
<dbReference type="PROSITE" id="PS00860">
    <property type="entry name" value="GTP_CYCLOHYDROL_1_2"/>
    <property type="match status" value="1"/>
</dbReference>
<dbReference type="InterPro" id="IPR018234">
    <property type="entry name" value="GTP_CycHdrlase_I_CS"/>
</dbReference>
<dbReference type="InterPro" id="IPR001474">
    <property type="entry name" value="GTP_CycHdrlase_I"/>
</dbReference>
<dbReference type="GO" id="GO:0005525">
    <property type="term" value="F:GTP binding"/>
    <property type="evidence" value="ECO:0007669"/>
    <property type="project" value="UniProtKB-KW"/>
</dbReference>
<dbReference type="NCBIfam" id="NF006825">
    <property type="entry name" value="PRK09347.1-2"/>
    <property type="match status" value="1"/>
</dbReference>
<proteinExistence type="inferred from homology"/>
<evidence type="ECO:0000256" key="1">
    <source>
        <dbReference type="ARBA" id="ARBA00001052"/>
    </source>
</evidence>
<dbReference type="FunFam" id="1.10.286.10:FF:000001">
    <property type="entry name" value="GTP cyclohydrolase 1"/>
    <property type="match status" value="1"/>
</dbReference>
<dbReference type="OrthoDB" id="9801207at2"/>
<dbReference type="EMBL" id="VDFQ02000001">
    <property type="protein sequence ID" value="KAA1425433.1"/>
    <property type="molecule type" value="Genomic_DNA"/>
</dbReference>
<dbReference type="InterPro" id="IPR043134">
    <property type="entry name" value="GTP-CH-I_N"/>
</dbReference>
<reference evidence="9 10" key="1">
    <citation type="submission" date="2019-09" db="EMBL/GenBank/DDBJ databases">
        <title>Mumia zhuanghuii sp. nov. isolated from the intestinal contents of plateau pika (Ochotona curzoniae) in the Qinghai-Tibet plateau of China.</title>
        <authorList>
            <person name="Tian Z."/>
        </authorList>
    </citation>
    <scope>NUCLEOTIDE SEQUENCE [LARGE SCALE GENOMIC DNA]</scope>
    <source>
        <strain evidence="10">350</strain>
        <strain evidence="9">Z350</strain>
    </source>
</reference>
<organism evidence="9 10">
    <name type="scientific">Mumia zhuanghuii</name>
    <dbReference type="NCBI Taxonomy" id="2585211"/>
    <lineage>
        <taxon>Bacteria</taxon>
        <taxon>Bacillati</taxon>
        <taxon>Actinomycetota</taxon>
        <taxon>Actinomycetes</taxon>
        <taxon>Propionibacteriales</taxon>
        <taxon>Nocardioidaceae</taxon>
        <taxon>Mumia</taxon>
    </lineage>
</organism>
<evidence type="ECO:0000256" key="3">
    <source>
        <dbReference type="ARBA" id="ARBA00008085"/>
    </source>
</evidence>
<protein>
    <recommendedName>
        <fullName evidence="6">GTP cyclohydrolase 1</fullName>
        <ecNumber evidence="6">3.5.4.16</ecNumber>
    </recommendedName>
    <alternativeName>
        <fullName evidence="6">GTP cyclohydrolase I</fullName>
        <shortName evidence="6">GTP-CH-I</shortName>
    </alternativeName>
</protein>
<evidence type="ECO:0000256" key="2">
    <source>
        <dbReference type="ARBA" id="ARBA00005080"/>
    </source>
</evidence>
<dbReference type="PANTHER" id="PTHR11109">
    <property type="entry name" value="GTP CYCLOHYDROLASE I"/>
    <property type="match status" value="1"/>
</dbReference>
<comment type="pathway">
    <text evidence="2 6">Cofactor biosynthesis; 7,8-dihydroneopterin triphosphate biosynthesis; 7,8-dihydroneopterin triphosphate from GTP: step 1/1.</text>
</comment>
<dbReference type="GO" id="GO:0003934">
    <property type="term" value="F:GTP cyclohydrolase I activity"/>
    <property type="evidence" value="ECO:0007669"/>
    <property type="project" value="UniProtKB-UniRule"/>
</dbReference>